<evidence type="ECO:0000313" key="1">
    <source>
        <dbReference type="EMBL" id="KAJ8666478.1"/>
    </source>
</evidence>
<name>A0ACC2N699_9HYME</name>
<dbReference type="EMBL" id="CM056744">
    <property type="protein sequence ID" value="KAJ8666478.1"/>
    <property type="molecule type" value="Genomic_DNA"/>
</dbReference>
<dbReference type="Proteomes" id="UP001239111">
    <property type="component" value="Chromosome 4"/>
</dbReference>
<gene>
    <name evidence="1" type="ORF">QAD02_008140</name>
</gene>
<accession>A0ACC2N699</accession>
<keyword evidence="2" id="KW-1185">Reference proteome</keyword>
<comment type="caution">
    <text evidence="1">The sequence shown here is derived from an EMBL/GenBank/DDBJ whole genome shotgun (WGS) entry which is preliminary data.</text>
</comment>
<organism evidence="1 2">
    <name type="scientific">Eretmocerus hayati</name>
    <dbReference type="NCBI Taxonomy" id="131215"/>
    <lineage>
        <taxon>Eukaryota</taxon>
        <taxon>Metazoa</taxon>
        <taxon>Ecdysozoa</taxon>
        <taxon>Arthropoda</taxon>
        <taxon>Hexapoda</taxon>
        <taxon>Insecta</taxon>
        <taxon>Pterygota</taxon>
        <taxon>Neoptera</taxon>
        <taxon>Endopterygota</taxon>
        <taxon>Hymenoptera</taxon>
        <taxon>Apocrita</taxon>
        <taxon>Proctotrupomorpha</taxon>
        <taxon>Chalcidoidea</taxon>
        <taxon>Aphelinidae</taxon>
        <taxon>Aphelininae</taxon>
        <taxon>Eretmocerus</taxon>
    </lineage>
</organism>
<reference evidence="1" key="1">
    <citation type="submission" date="2023-04" db="EMBL/GenBank/DDBJ databases">
        <title>A chromosome-level genome assembly of the parasitoid wasp Eretmocerus hayati.</title>
        <authorList>
            <person name="Zhong Y."/>
            <person name="Liu S."/>
            <person name="Liu Y."/>
        </authorList>
    </citation>
    <scope>NUCLEOTIDE SEQUENCE</scope>
    <source>
        <strain evidence="1">ZJU_SS_LIU_2023</strain>
    </source>
</reference>
<sequence>MSNNFGKCCNPLNGETNHSESLRAVSKKIRDRFPYLNASAKICDKCRKKIEAQTTLENDDYAIIIQKMLDKFRDENTSPKEKELIMSFWPDSWSIRRKADFFNTTRHFAQNVVNLSQKPIASLGTIIHNRLPDKTVELVENFYNDDENSRIMSGMKDTKCVRDSSNQKIHGQKRLVLYNLRELYLKFKDMHPTIKIGFSKFAQFRPPQCVLAGSSGTHSVCVCIHHQNVKLMLDGLGVSKFTSGKLNNYKDCISHLVCQNPTDDCFLNRCKKCPSIESFKKRLYQYFDEKNIDQVQYRYWHSTDRCSLQTRTTSKEDYVNELARLLQKLKTHSFIAKKQSAFLEWLKQNLKEGEFLVLLDFAENYAFLIQDAVQAFHYNNDQCTIMTVVVYYMKDSKLHHTSIAVLSDSLVHDSAFVHCVQKIVTDHIKKNFPLAKKVIYFSDGAAQHFKNKSNFENLMNHKKDFGLEAEWHFNATAHGKNACDGVGATLKSNARRSSLQKLSGNQITTPRQLYVWAREHMKNMEIFFVPKENYLLVKSVLEVRFDGAKTVPGTLSYHSFLVLDTTKQLQLRPFSTYPDADFSPKSQQGEKRKLESPPKKVCADPSKKRRRK</sequence>
<proteinExistence type="predicted"/>
<evidence type="ECO:0000313" key="2">
    <source>
        <dbReference type="Proteomes" id="UP001239111"/>
    </source>
</evidence>
<protein>
    <submittedName>
        <fullName evidence="1">Uncharacterized protein</fullName>
    </submittedName>
</protein>